<organism evidence="1 2">
    <name type="scientific">Pandoraea horticolens</name>
    <dbReference type="NCBI Taxonomy" id="2508298"/>
    <lineage>
        <taxon>Bacteria</taxon>
        <taxon>Pseudomonadati</taxon>
        <taxon>Pseudomonadota</taxon>
        <taxon>Betaproteobacteria</taxon>
        <taxon>Burkholderiales</taxon>
        <taxon>Burkholderiaceae</taxon>
        <taxon>Pandoraea</taxon>
    </lineage>
</organism>
<gene>
    <name evidence="1" type="ORF">PHO31112_02689</name>
</gene>
<proteinExistence type="predicted"/>
<keyword evidence="2" id="KW-1185">Reference proteome</keyword>
<protein>
    <submittedName>
        <fullName evidence="1">Uncharacterized protein</fullName>
    </submittedName>
</protein>
<name>A0A5E4VKA7_9BURK</name>
<dbReference type="EMBL" id="CABPSM010000007">
    <property type="protein sequence ID" value="VVE12313.1"/>
    <property type="molecule type" value="Genomic_DNA"/>
</dbReference>
<evidence type="ECO:0000313" key="2">
    <source>
        <dbReference type="Proteomes" id="UP000343317"/>
    </source>
</evidence>
<dbReference type="AlphaFoldDB" id="A0A5E4VKA7"/>
<accession>A0A5E4VKA7</accession>
<evidence type="ECO:0000313" key="1">
    <source>
        <dbReference type="EMBL" id="VVE12313.1"/>
    </source>
</evidence>
<reference evidence="1 2" key="1">
    <citation type="submission" date="2019-08" db="EMBL/GenBank/DDBJ databases">
        <authorList>
            <person name="Peeters C."/>
        </authorList>
    </citation>
    <scope>NUCLEOTIDE SEQUENCE [LARGE SCALE GENOMIC DNA]</scope>
    <source>
        <strain evidence="1 2">LMG 31112</strain>
    </source>
</reference>
<sequence>MGRCQMRGRRKANRPAMPACLLSGFVDVRGYQAAGSLVSGDFGSVIVNVVPTPT</sequence>
<dbReference type="Proteomes" id="UP000343317">
    <property type="component" value="Unassembled WGS sequence"/>
</dbReference>